<evidence type="ECO:0000313" key="2">
    <source>
        <dbReference type="Proteomes" id="UP000245683"/>
    </source>
</evidence>
<accession>A0A317K5E4</accession>
<sequence>MDHTPEERSVAVDWTPPQRPSCSCAEHHDDLTDLLLPVTEPGADALTVRDLVAARRIGAEPVALGDRWWELHDETDTGPDRIGPFHWALRVGDETRRCYHDDAELTLDQALLAQPGVQLVEWMDREAFLVGAPTLCASGVVATAARALADPRVRR</sequence>
<proteinExistence type="predicted"/>
<dbReference type="RefSeq" id="WP_109944810.1">
    <property type="nucleotide sequence ID" value="NZ_QGGF01000067.1"/>
</dbReference>
<comment type="caution">
    <text evidence="1">The sequence shown here is derived from an EMBL/GenBank/DDBJ whole genome shotgun (WGS) entry which is preliminary data.</text>
</comment>
<reference evidence="2" key="1">
    <citation type="submission" date="2018-05" db="EMBL/GenBank/DDBJ databases">
        <title>Micromonospora globispora sp. nov. and Micromonospora rugosa sp. nov., isolated from marine sediment.</title>
        <authorList>
            <person name="Carro L."/>
            <person name="Aysel V."/>
            <person name="Cetin D."/>
            <person name="Igual J.M."/>
            <person name="Klenk H.-P."/>
            <person name="Trujillo M.E."/>
            <person name="Sahin N."/>
        </authorList>
    </citation>
    <scope>NUCLEOTIDE SEQUENCE [LARGE SCALE GENOMIC DNA]</scope>
    <source>
        <strain evidence="2">S2904</strain>
    </source>
</reference>
<evidence type="ECO:0000313" key="1">
    <source>
        <dbReference type="EMBL" id="PWU48232.1"/>
    </source>
</evidence>
<gene>
    <name evidence="1" type="ORF">DLJ46_12350</name>
</gene>
<protein>
    <submittedName>
        <fullName evidence="1">Uncharacterized protein</fullName>
    </submittedName>
</protein>
<dbReference type="OrthoDB" id="3366933at2"/>
<dbReference type="EMBL" id="QGSV01000166">
    <property type="protein sequence ID" value="PWU48232.1"/>
    <property type="molecule type" value="Genomic_DNA"/>
</dbReference>
<organism evidence="1 2">
    <name type="scientific">Micromonospora globispora</name>
    <dbReference type="NCBI Taxonomy" id="1450148"/>
    <lineage>
        <taxon>Bacteria</taxon>
        <taxon>Bacillati</taxon>
        <taxon>Actinomycetota</taxon>
        <taxon>Actinomycetes</taxon>
        <taxon>Micromonosporales</taxon>
        <taxon>Micromonosporaceae</taxon>
        <taxon>Micromonospora</taxon>
    </lineage>
</organism>
<dbReference type="AlphaFoldDB" id="A0A317K5E4"/>
<keyword evidence="2" id="KW-1185">Reference proteome</keyword>
<dbReference type="Proteomes" id="UP000245683">
    <property type="component" value="Unassembled WGS sequence"/>
</dbReference>
<name>A0A317K5E4_9ACTN</name>